<dbReference type="Proteomes" id="UP000076502">
    <property type="component" value="Unassembled WGS sequence"/>
</dbReference>
<dbReference type="GO" id="GO:0005762">
    <property type="term" value="C:mitochondrial large ribosomal subunit"/>
    <property type="evidence" value="ECO:0007669"/>
    <property type="project" value="TreeGrafter"/>
</dbReference>
<keyword evidence="2 5" id="KW-0689">Ribosomal protein</keyword>
<evidence type="ECO:0000256" key="2">
    <source>
        <dbReference type="ARBA" id="ARBA00022980"/>
    </source>
</evidence>
<comment type="subcellular location">
    <subcellularLocation>
        <location evidence="1">Mitochondrion</location>
    </subcellularLocation>
</comment>
<keyword evidence="3" id="KW-0496">Mitochondrion</keyword>
<proteinExistence type="predicted"/>
<keyword evidence="4" id="KW-0687">Ribonucleoprotein</keyword>
<dbReference type="InterPro" id="IPR039982">
    <property type="entry name" value="Ribosomal_mL65"/>
</dbReference>
<accession>A0A154P4Q6</accession>
<organism evidence="5 6">
    <name type="scientific">Dufourea novaeangliae</name>
    <name type="common">Sweat bee</name>
    <dbReference type="NCBI Taxonomy" id="178035"/>
    <lineage>
        <taxon>Eukaryota</taxon>
        <taxon>Metazoa</taxon>
        <taxon>Ecdysozoa</taxon>
        <taxon>Arthropoda</taxon>
        <taxon>Hexapoda</taxon>
        <taxon>Insecta</taxon>
        <taxon>Pterygota</taxon>
        <taxon>Neoptera</taxon>
        <taxon>Endopterygota</taxon>
        <taxon>Hymenoptera</taxon>
        <taxon>Apocrita</taxon>
        <taxon>Aculeata</taxon>
        <taxon>Apoidea</taxon>
        <taxon>Anthophila</taxon>
        <taxon>Halictidae</taxon>
        <taxon>Rophitinae</taxon>
        <taxon>Dufourea</taxon>
    </lineage>
</organism>
<dbReference type="STRING" id="178035.A0A154P4Q6"/>
<gene>
    <name evidence="5" type="ORF">WN55_07790</name>
</gene>
<evidence type="ECO:0000313" key="6">
    <source>
        <dbReference type="Proteomes" id="UP000076502"/>
    </source>
</evidence>
<sequence length="477" mass="55942">MPRYYGWRCLHLTEESIPYNALHHAQYITRTHVMNEHKLPDFYDNLIISEQLDAIVQSLKKPIEDAIIFEHCSRLRKHEITKTINSEKEMHNLIAKSVAYQINRIILSTLASLFPHLMEVEVDFEPRKEAFWFIGGIDPPEILRKMRAGSKFTKDIVDNPVDLPVQYFGSPILQLRHRIPLKEIIPLSEFANIDCNIPKFKLDPRVLGYKLLHYHGTNIPGFWPGDPAEFGLLSYQNSAHLLHRNKAYNDEQDALTVQAIFASYSWLLSQACYQGFSTFNDITYPLVTQTVITDGQSLSFCSYQLNTTLLHSEHADVNPMCNVCWITEPKKLFDAVENEKIHGFNEDVLKTLIKFYINKPEERMGVNLKPYLGESVKHIADIPDDERRTWLEQHFKHLMSNRPRNIPLPEVADWQWIYKIHHKTRPMDKKRDPWEFGFKPSKRRLNFHSPAYIPRCLRENPKKRHIGRRAKTYYPDA</sequence>
<dbReference type="InterPro" id="IPR010793">
    <property type="entry name" value="Ribosomal_mL37/mL65"/>
</dbReference>
<evidence type="ECO:0000256" key="1">
    <source>
        <dbReference type="ARBA" id="ARBA00004173"/>
    </source>
</evidence>
<dbReference type="Pfam" id="PF07147">
    <property type="entry name" value="PDCD9"/>
    <property type="match status" value="1"/>
</dbReference>
<evidence type="ECO:0000256" key="4">
    <source>
        <dbReference type="ARBA" id="ARBA00023274"/>
    </source>
</evidence>
<name>A0A154P4Q6_DUFNO</name>
<dbReference type="PANTHER" id="PTHR13014:SF3">
    <property type="entry name" value="LARGE RIBOSOMAL SUBUNIT PROTEIN ML65"/>
    <property type="match status" value="1"/>
</dbReference>
<dbReference type="EMBL" id="KQ434814">
    <property type="protein sequence ID" value="KZC06833.1"/>
    <property type="molecule type" value="Genomic_DNA"/>
</dbReference>
<dbReference type="GO" id="GO:0006412">
    <property type="term" value="P:translation"/>
    <property type="evidence" value="ECO:0007669"/>
    <property type="project" value="InterPro"/>
</dbReference>
<reference evidence="5 6" key="1">
    <citation type="submission" date="2015-07" db="EMBL/GenBank/DDBJ databases">
        <title>The genome of Dufourea novaeangliae.</title>
        <authorList>
            <person name="Pan H."/>
            <person name="Kapheim K."/>
        </authorList>
    </citation>
    <scope>NUCLEOTIDE SEQUENCE [LARGE SCALE GENOMIC DNA]</scope>
    <source>
        <strain evidence="5">0120121106</strain>
        <tissue evidence="5">Whole body</tissue>
    </source>
</reference>
<dbReference type="GO" id="GO:0003735">
    <property type="term" value="F:structural constituent of ribosome"/>
    <property type="evidence" value="ECO:0007669"/>
    <property type="project" value="InterPro"/>
</dbReference>
<protein>
    <submittedName>
        <fullName evidence="5">28S ribosomal protein S30, mitochondrial</fullName>
    </submittedName>
</protein>
<evidence type="ECO:0000256" key="3">
    <source>
        <dbReference type="ARBA" id="ARBA00023128"/>
    </source>
</evidence>
<dbReference type="OrthoDB" id="6041973at2759"/>
<keyword evidence="6" id="KW-1185">Reference proteome</keyword>
<dbReference type="AlphaFoldDB" id="A0A154P4Q6"/>
<dbReference type="PANTHER" id="PTHR13014">
    <property type="entry name" value="MITOCHONDRIAL 28S RIBOSOMAL PROTEIN S30/P52 PRO-APOTOTIC PROTEIN"/>
    <property type="match status" value="1"/>
</dbReference>
<evidence type="ECO:0000313" key="5">
    <source>
        <dbReference type="EMBL" id="KZC06833.1"/>
    </source>
</evidence>